<dbReference type="EMBL" id="CP071182">
    <property type="protein sequence ID" value="QSO45570.1"/>
    <property type="molecule type" value="Genomic_DNA"/>
</dbReference>
<keyword evidence="1" id="KW-0732">Signal</keyword>
<evidence type="ECO:0000313" key="2">
    <source>
        <dbReference type="EMBL" id="QSO45570.1"/>
    </source>
</evidence>
<gene>
    <name evidence="2" type="ORF">JZ786_13415</name>
</gene>
<keyword evidence="3" id="KW-1185">Reference proteome</keyword>
<dbReference type="Proteomes" id="UP000663505">
    <property type="component" value="Chromosome"/>
</dbReference>
<organism evidence="2 3">
    <name type="scientific">Alicyclobacillus mengziensis</name>
    <dbReference type="NCBI Taxonomy" id="2931921"/>
    <lineage>
        <taxon>Bacteria</taxon>
        <taxon>Bacillati</taxon>
        <taxon>Bacillota</taxon>
        <taxon>Bacilli</taxon>
        <taxon>Bacillales</taxon>
        <taxon>Alicyclobacillaceae</taxon>
        <taxon>Alicyclobacillus</taxon>
    </lineage>
</organism>
<reference evidence="2 3" key="1">
    <citation type="submission" date="2021-02" db="EMBL/GenBank/DDBJ databases">
        <title>Alicyclobacillus curvatus sp. nov. and Alicyclobacillus mengziensis sp. nov., two acidophilic bacteria isolated from acid mine drainage.</title>
        <authorList>
            <person name="Huang Y."/>
        </authorList>
    </citation>
    <scope>NUCLEOTIDE SEQUENCE [LARGE SCALE GENOMIC DNA]</scope>
    <source>
        <strain evidence="2 3">S30H14</strain>
    </source>
</reference>
<feature type="chain" id="PRO_5040786083" evidence="1">
    <location>
        <begin position="23"/>
        <end position="588"/>
    </location>
</feature>
<dbReference type="KEGG" id="afx:JZ786_13415"/>
<feature type="signal peptide" evidence="1">
    <location>
        <begin position="1"/>
        <end position="22"/>
    </location>
</feature>
<sequence length="588" mass="62200">MKNRLKWSITSAAIIITGTLSGCATGHGMSASANTTNPSHNSTSGLQRKTATTALTSNALTMSNILSVRIESAQSMSVNGSTFSPPKLIHGVLEPIVATIQFGNLRTPLSLKVNNLMLNNPSSPAGGGFDYYTYNGTTFKVNRKLPGNFPVSNTLVLRQNSTVTFVGTTGTPTPSTVDVQLMYKDSKIGSFPVSNQGTLAFENGSVKVVSTPPQSANWSSIVKESMQYILSRTDIPLLAPTVPTYAPTPYGTLRRMDAQVSASPTSYNVYLQWANKTLPLNSPALKQPPNTGLAAVIGGFGAKVYSTPQVAEAQLKVPQRGIDPAYVQPPTNEPATPVDLGHGILGTLYKSQFDPIVQWHEGEWTIQVTDTKAQYDIQVAKKLVAYFNTALLPETKGVFGVNVAGDGDHTSAQWVFGDVVYTCSDYHSALQAAKMAASMRAYPSGQRTPSSIQSVSFAYDIKFPANSTVPISGAGPGGNSAPLGTLTTGTRGWIKGPNQPGWSYVIGSGSSQVVVVNLPVGPQLSGIPNNTSYVITGHPSNHSGANIELASGSTLDGYIAIPDKPGWDITMTYRVGGSSHVVQIRIKA</sequence>
<accession>A0A9X7VVW7</accession>
<evidence type="ECO:0000256" key="1">
    <source>
        <dbReference type="SAM" id="SignalP"/>
    </source>
</evidence>
<dbReference type="PROSITE" id="PS51257">
    <property type="entry name" value="PROKAR_LIPOPROTEIN"/>
    <property type="match status" value="1"/>
</dbReference>
<evidence type="ECO:0000313" key="3">
    <source>
        <dbReference type="Proteomes" id="UP000663505"/>
    </source>
</evidence>
<name>A0A9X7VVW7_9BACL</name>
<protein>
    <submittedName>
        <fullName evidence="2">Uncharacterized protein</fullName>
    </submittedName>
</protein>
<proteinExistence type="predicted"/>
<dbReference type="RefSeq" id="WP_206654939.1">
    <property type="nucleotide sequence ID" value="NZ_CP071182.1"/>
</dbReference>
<dbReference type="AlphaFoldDB" id="A0A9X7VVW7"/>